<gene>
    <name evidence="1" type="ORF">H7U22_09145</name>
</gene>
<proteinExistence type="predicted"/>
<dbReference type="InterPro" id="IPR023393">
    <property type="entry name" value="START-like_dom_sf"/>
</dbReference>
<keyword evidence="2" id="KW-1185">Reference proteome</keyword>
<dbReference type="RefSeq" id="WP_187071064.1">
    <property type="nucleotide sequence ID" value="NZ_JACRYL010000007.1"/>
</dbReference>
<organism evidence="1 2">
    <name type="scientific">Pedobacter fastidiosus</name>
    <dbReference type="NCBI Taxonomy" id="2765361"/>
    <lineage>
        <taxon>Bacteria</taxon>
        <taxon>Pseudomonadati</taxon>
        <taxon>Bacteroidota</taxon>
        <taxon>Sphingobacteriia</taxon>
        <taxon>Sphingobacteriales</taxon>
        <taxon>Sphingobacteriaceae</taxon>
        <taxon>Pedobacter</taxon>
    </lineage>
</organism>
<accession>A0ABR7KRA8</accession>
<dbReference type="Gene3D" id="3.30.530.20">
    <property type="match status" value="1"/>
</dbReference>
<dbReference type="EMBL" id="JACRYL010000007">
    <property type="protein sequence ID" value="MBC6110590.1"/>
    <property type="molecule type" value="Genomic_DNA"/>
</dbReference>
<sequence length="150" mass="17494">MSIIIIKTIVNAPIEKCFDLARSIDLHVQSMRNSNEKAINGRQSGLIELNESVTWKAKHFGIYFRMTNKITVMELPNLFIDEMIKGPFLKLHHKHQFKTVGLKTEMTDIFEFKAPLGILGWLAERLFLKRYLEKLLIERNKVIKLEAEKP</sequence>
<evidence type="ECO:0000313" key="1">
    <source>
        <dbReference type="EMBL" id="MBC6110590.1"/>
    </source>
</evidence>
<dbReference type="SUPFAM" id="SSF55961">
    <property type="entry name" value="Bet v1-like"/>
    <property type="match status" value="1"/>
</dbReference>
<name>A0ABR7KRA8_9SPHI</name>
<evidence type="ECO:0000313" key="2">
    <source>
        <dbReference type="Proteomes" id="UP000652755"/>
    </source>
</evidence>
<reference evidence="1 2" key="1">
    <citation type="submission" date="2020-08" db="EMBL/GenBank/DDBJ databases">
        <authorList>
            <person name="Sun Q."/>
            <person name="Inoue M."/>
        </authorList>
    </citation>
    <scope>NUCLEOTIDE SEQUENCE [LARGE SCALE GENOMIC DNA]</scope>
    <source>
        <strain evidence="1 2">CCM 8938</strain>
    </source>
</reference>
<dbReference type="CDD" id="cd07820">
    <property type="entry name" value="SRPBCC_3"/>
    <property type="match status" value="1"/>
</dbReference>
<comment type="caution">
    <text evidence="1">The sequence shown here is derived from an EMBL/GenBank/DDBJ whole genome shotgun (WGS) entry which is preliminary data.</text>
</comment>
<protein>
    <submittedName>
        <fullName evidence="1">SRPBCC family protein</fullName>
    </submittedName>
</protein>
<dbReference type="Proteomes" id="UP000652755">
    <property type="component" value="Unassembled WGS sequence"/>
</dbReference>